<gene>
    <name evidence="1" type="ORF">LCGC14_2628030</name>
</gene>
<dbReference type="EMBL" id="LAZR01045005">
    <property type="protein sequence ID" value="KKL00897.1"/>
    <property type="molecule type" value="Genomic_DNA"/>
</dbReference>
<organism evidence="1">
    <name type="scientific">marine sediment metagenome</name>
    <dbReference type="NCBI Taxonomy" id="412755"/>
    <lineage>
        <taxon>unclassified sequences</taxon>
        <taxon>metagenomes</taxon>
        <taxon>ecological metagenomes</taxon>
    </lineage>
</organism>
<comment type="caution">
    <text evidence="1">The sequence shown here is derived from an EMBL/GenBank/DDBJ whole genome shotgun (WGS) entry which is preliminary data.</text>
</comment>
<reference evidence="1" key="1">
    <citation type="journal article" date="2015" name="Nature">
        <title>Complex archaea that bridge the gap between prokaryotes and eukaryotes.</title>
        <authorList>
            <person name="Spang A."/>
            <person name="Saw J.H."/>
            <person name="Jorgensen S.L."/>
            <person name="Zaremba-Niedzwiedzka K."/>
            <person name="Martijn J."/>
            <person name="Lind A.E."/>
            <person name="van Eijk R."/>
            <person name="Schleper C."/>
            <person name="Guy L."/>
            <person name="Ettema T.J."/>
        </authorList>
    </citation>
    <scope>NUCLEOTIDE SEQUENCE</scope>
</reference>
<dbReference type="AlphaFoldDB" id="A0A0F9ANR2"/>
<proteinExistence type="predicted"/>
<protein>
    <submittedName>
        <fullName evidence="1">Uncharacterized protein</fullName>
    </submittedName>
</protein>
<accession>A0A0F9ANR2</accession>
<sequence length="44" mass="5226">MEKFGADKFDLRSDKEKEDGVMSFAWVIEFPFFEKNAEGNWTFT</sequence>
<name>A0A0F9ANR2_9ZZZZ</name>
<feature type="non-terminal residue" evidence="1">
    <location>
        <position position="44"/>
    </location>
</feature>
<evidence type="ECO:0000313" key="1">
    <source>
        <dbReference type="EMBL" id="KKL00897.1"/>
    </source>
</evidence>